<dbReference type="Gene3D" id="3.30.40.10">
    <property type="entry name" value="Zinc/RING finger domain, C3HC4 (zinc finger)"/>
    <property type="match status" value="1"/>
</dbReference>
<dbReference type="InterPro" id="IPR013083">
    <property type="entry name" value="Znf_RING/FYVE/PHD"/>
</dbReference>
<dbReference type="InterPro" id="IPR037869">
    <property type="entry name" value="Spp1/CFP1"/>
</dbReference>
<evidence type="ECO:0000256" key="2">
    <source>
        <dbReference type="ARBA" id="ARBA00022723"/>
    </source>
</evidence>
<evidence type="ECO:0000313" key="8">
    <source>
        <dbReference type="EMBL" id="GAV50057.1"/>
    </source>
</evidence>
<dbReference type="SMART" id="SM00249">
    <property type="entry name" value="PHD"/>
    <property type="match status" value="1"/>
</dbReference>
<dbReference type="Pfam" id="PF00628">
    <property type="entry name" value="PHD"/>
    <property type="match status" value="1"/>
</dbReference>
<keyword evidence="5" id="KW-0539">Nucleus</keyword>
<feature type="domain" description="PHD-type" evidence="7">
    <location>
        <begin position="21"/>
        <end position="71"/>
    </location>
</feature>
<evidence type="ECO:0000256" key="6">
    <source>
        <dbReference type="PROSITE-ProRule" id="PRU00146"/>
    </source>
</evidence>
<dbReference type="EMBL" id="BDGX01000019">
    <property type="protein sequence ID" value="GAV50057.1"/>
    <property type="molecule type" value="Genomic_DNA"/>
</dbReference>
<dbReference type="GO" id="GO:1903341">
    <property type="term" value="P:regulation of meiotic DNA double-strand break formation"/>
    <property type="evidence" value="ECO:0007669"/>
    <property type="project" value="EnsemblFungi"/>
</dbReference>
<organism evidence="8 9">
    <name type="scientific">Zygosaccharomyces rouxii</name>
    <dbReference type="NCBI Taxonomy" id="4956"/>
    <lineage>
        <taxon>Eukaryota</taxon>
        <taxon>Fungi</taxon>
        <taxon>Dikarya</taxon>
        <taxon>Ascomycota</taxon>
        <taxon>Saccharomycotina</taxon>
        <taxon>Saccharomycetes</taxon>
        <taxon>Saccharomycetales</taxon>
        <taxon>Saccharomycetaceae</taxon>
        <taxon>Zygosaccharomyces</taxon>
    </lineage>
</organism>
<dbReference type="GO" id="GO:0140002">
    <property type="term" value="F:histone H3K4me3 reader activity"/>
    <property type="evidence" value="ECO:0007669"/>
    <property type="project" value="EnsemblFungi"/>
</dbReference>
<dbReference type="Proteomes" id="UP000187013">
    <property type="component" value="Unassembled WGS sequence"/>
</dbReference>
<keyword evidence="4" id="KW-0862">Zinc</keyword>
<dbReference type="eggNOG" id="KOG1632">
    <property type="taxonomic scope" value="Eukaryota"/>
</dbReference>
<dbReference type="PANTHER" id="PTHR46174">
    <property type="entry name" value="CXXC-TYPE ZINC FINGER PROTEIN 1"/>
    <property type="match status" value="1"/>
</dbReference>
<evidence type="ECO:0000313" key="9">
    <source>
        <dbReference type="Proteomes" id="UP000187013"/>
    </source>
</evidence>
<dbReference type="SUPFAM" id="SSF57903">
    <property type="entry name" value="FYVE/PHD zinc finger"/>
    <property type="match status" value="1"/>
</dbReference>
<dbReference type="GO" id="GO:0005829">
    <property type="term" value="C:cytosol"/>
    <property type="evidence" value="ECO:0007669"/>
    <property type="project" value="EnsemblFungi"/>
</dbReference>
<protein>
    <recommendedName>
        <fullName evidence="7">PHD-type domain-containing protein</fullName>
    </recommendedName>
</protein>
<accession>A0A1Q3A329</accession>
<dbReference type="InterPro" id="IPR019787">
    <property type="entry name" value="Znf_PHD-finger"/>
</dbReference>
<gene>
    <name evidence="8" type="ORF">ZYGR_0S01910</name>
</gene>
<evidence type="ECO:0000256" key="3">
    <source>
        <dbReference type="ARBA" id="ARBA00022771"/>
    </source>
</evidence>
<comment type="subcellular location">
    <subcellularLocation>
        <location evidence="1">Nucleus</location>
    </subcellularLocation>
</comment>
<dbReference type="GO" id="GO:0048188">
    <property type="term" value="C:Set1C/COMPASS complex"/>
    <property type="evidence" value="ECO:0007669"/>
    <property type="project" value="EnsemblFungi"/>
</dbReference>
<keyword evidence="2" id="KW-0479">Metal-binding</keyword>
<dbReference type="PROSITE" id="PS01359">
    <property type="entry name" value="ZF_PHD_1"/>
    <property type="match status" value="1"/>
</dbReference>
<proteinExistence type="predicted"/>
<comment type="caution">
    <text evidence="8">The sequence shown here is derived from an EMBL/GenBank/DDBJ whole genome shotgun (WGS) entry which is preliminary data.</text>
</comment>
<dbReference type="InterPro" id="IPR001965">
    <property type="entry name" value="Znf_PHD"/>
</dbReference>
<dbReference type="GO" id="GO:0008270">
    <property type="term" value="F:zinc ion binding"/>
    <property type="evidence" value="ECO:0007669"/>
    <property type="project" value="UniProtKB-KW"/>
</dbReference>
<evidence type="ECO:0000256" key="4">
    <source>
        <dbReference type="ARBA" id="ARBA00022833"/>
    </source>
</evidence>
<dbReference type="GO" id="GO:0031509">
    <property type="term" value="P:subtelomeric heterochromatin formation"/>
    <property type="evidence" value="ECO:0007669"/>
    <property type="project" value="EnsemblFungi"/>
</dbReference>
<dbReference type="GO" id="GO:0000781">
    <property type="term" value="C:chromosome, telomeric region"/>
    <property type="evidence" value="ECO:0007669"/>
    <property type="project" value="GOC"/>
</dbReference>
<dbReference type="InterPro" id="IPR011011">
    <property type="entry name" value="Znf_FYVE_PHD"/>
</dbReference>
<evidence type="ECO:0000259" key="7">
    <source>
        <dbReference type="PROSITE" id="PS50016"/>
    </source>
</evidence>
<name>A0A1Q3A329_ZYGRO</name>
<dbReference type="GO" id="GO:0003682">
    <property type="term" value="F:chromatin binding"/>
    <property type="evidence" value="ECO:0007669"/>
    <property type="project" value="EnsemblFungi"/>
</dbReference>
<sequence>MSLPSWCPPYSSRKTGVNGEDVYCICKNPDNGDLMVGCDGCDDWFHFKCLKIPETYRKLVYSFHCPYCEAGITGPASQGANDLPKTIWKRKCRLDYCYNPCQSNSKYCSGEHGEEYMRTMLAKVEIPGLQHDAQLQLFKDMANYHKNDSTAEQFQQIGNEEFIHDEPKDQDSLYAEIVRDDKRLMELQDNVKELGEKTIPATKAGLDTLSKYLKWLEEINVKLALRGDLNLGEDATNGTSTNARGKNKKKFNKAKAKQRNCICGYDPDFQIPCGVDEFVSEYSPDLPHVKGICVKVRCSKHSSWATMQLEEQEQQLSSLESYQTRLELLIRMRKEQLHIHYYEQLLRRKD</sequence>
<evidence type="ECO:0000256" key="5">
    <source>
        <dbReference type="ARBA" id="ARBA00023242"/>
    </source>
</evidence>
<dbReference type="OMA" id="WCPPYSS"/>
<keyword evidence="3 6" id="KW-0863">Zinc-finger</keyword>
<dbReference type="GO" id="GO:0042800">
    <property type="term" value="F:histone H3K4 methyltransferase activity"/>
    <property type="evidence" value="ECO:0007669"/>
    <property type="project" value="EnsemblFungi"/>
</dbReference>
<reference evidence="8 9" key="1">
    <citation type="submission" date="2016-08" db="EMBL/GenBank/DDBJ databases">
        <title>Draft genome sequence of allopolyploid Zygosaccharomyces rouxii.</title>
        <authorList>
            <person name="Watanabe J."/>
            <person name="Uehara K."/>
            <person name="Mogi Y."/>
            <person name="Tsukioka Y."/>
        </authorList>
    </citation>
    <scope>NUCLEOTIDE SEQUENCE [LARGE SCALE GENOMIC DNA]</scope>
    <source>
        <strain evidence="8 9">NBRC 110957</strain>
    </source>
</reference>
<evidence type="ECO:0000256" key="1">
    <source>
        <dbReference type="ARBA" id="ARBA00004123"/>
    </source>
</evidence>
<dbReference type="GO" id="GO:0045893">
    <property type="term" value="P:positive regulation of DNA-templated transcription"/>
    <property type="evidence" value="ECO:0007669"/>
    <property type="project" value="TreeGrafter"/>
</dbReference>
<dbReference type="PROSITE" id="PS50016">
    <property type="entry name" value="ZF_PHD_2"/>
    <property type="match status" value="1"/>
</dbReference>
<dbReference type="OrthoDB" id="436852at2759"/>
<dbReference type="AlphaFoldDB" id="A0A1Q3A329"/>
<dbReference type="InterPro" id="IPR019786">
    <property type="entry name" value="Zinc_finger_PHD-type_CS"/>
</dbReference>
<dbReference type="PANTHER" id="PTHR46174:SF1">
    <property type="entry name" value="CXXC-TYPE ZINC FINGER PROTEIN 1"/>
    <property type="match status" value="1"/>
</dbReference>